<dbReference type="Pfam" id="PF25601">
    <property type="entry name" value="AAA_lid_14"/>
    <property type="match status" value="1"/>
</dbReference>
<dbReference type="PROSITE" id="PS00675">
    <property type="entry name" value="SIGMA54_INTERACT_1"/>
    <property type="match status" value="1"/>
</dbReference>
<dbReference type="Gene3D" id="3.40.50.300">
    <property type="entry name" value="P-loop containing nucleotide triphosphate hydrolases"/>
    <property type="match status" value="1"/>
</dbReference>
<dbReference type="PROSITE" id="PS50045">
    <property type="entry name" value="SIGMA54_INTERACT_4"/>
    <property type="match status" value="1"/>
</dbReference>
<keyword evidence="6" id="KW-0597">Phosphoprotein</keyword>
<dbReference type="PROSITE" id="PS00676">
    <property type="entry name" value="SIGMA54_INTERACT_2"/>
    <property type="match status" value="1"/>
</dbReference>
<evidence type="ECO:0000259" key="7">
    <source>
        <dbReference type="PROSITE" id="PS50045"/>
    </source>
</evidence>
<dbReference type="InterPro" id="IPR025944">
    <property type="entry name" value="Sigma_54_int_dom_CS"/>
</dbReference>
<organism evidence="9 10">
    <name type="scientific">Herbaspirillum chlorophenolicum</name>
    <dbReference type="NCBI Taxonomy" id="211589"/>
    <lineage>
        <taxon>Bacteria</taxon>
        <taxon>Pseudomonadati</taxon>
        <taxon>Pseudomonadota</taxon>
        <taxon>Betaproteobacteria</taxon>
        <taxon>Burkholderiales</taxon>
        <taxon>Oxalobacteraceae</taxon>
        <taxon>Herbaspirillum</taxon>
    </lineage>
</organism>
<keyword evidence="10" id="KW-1185">Reference proteome</keyword>
<evidence type="ECO:0000313" key="10">
    <source>
        <dbReference type="Proteomes" id="UP001617427"/>
    </source>
</evidence>
<evidence type="ECO:0000256" key="5">
    <source>
        <dbReference type="ARBA" id="ARBA00023163"/>
    </source>
</evidence>
<feature type="domain" description="Sigma-54 factor interaction" evidence="7">
    <location>
        <begin position="138"/>
        <end position="367"/>
    </location>
</feature>
<dbReference type="PROSITE" id="PS00688">
    <property type="entry name" value="SIGMA54_INTERACT_3"/>
    <property type="match status" value="1"/>
</dbReference>
<dbReference type="InterPro" id="IPR025943">
    <property type="entry name" value="Sigma_54_int_dom_ATP-bd_2"/>
</dbReference>
<dbReference type="EMBL" id="JBIUZV010000018">
    <property type="protein sequence ID" value="MFJ3048377.1"/>
    <property type="molecule type" value="Genomic_DNA"/>
</dbReference>
<dbReference type="PROSITE" id="PS50110">
    <property type="entry name" value="RESPONSE_REGULATORY"/>
    <property type="match status" value="1"/>
</dbReference>
<dbReference type="SUPFAM" id="SSF46689">
    <property type="entry name" value="Homeodomain-like"/>
    <property type="match status" value="1"/>
</dbReference>
<keyword evidence="4" id="KW-0238">DNA-binding</keyword>
<dbReference type="RefSeq" id="WP_050468573.1">
    <property type="nucleotide sequence ID" value="NZ_JBIUZV010000018.1"/>
</dbReference>
<reference evidence="9 10" key="1">
    <citation type="submission" date="2024-10" db="EMBL/GenBank/DDBJ databases">
        <title>The Natural Products Discovery Center: Release of the First 8490 Sequenced Strains for Exploring Actinobacteria Biosynthetic Diversity.</title>
        <authorList>
            <person name="Kalkreuter E."/>
            <person name="Kautsar S.A."/>
            <person name="Yang D."/>
            <person name="Bader C.D."/>
            <person name="Teijaro C.N."/>
            <person name="Fluegel L."/>
            <person name="Davis C.M."/>
            <person name="Simpson J.R."/>
            <person name="Lauterbach L."/>
            <person name="Steele A.D."/>
            <person name="Gui C."/>
            <person name="Meng S."/>
            <person name="Li G."/>
            <person name="Viehrig K."/>
            <person name="Ye F."/>
            <person name="Su P."/>
            <person name="Kiefer A.F."/>
            <person name="Nichols A."/>
            <person name="Cepeda A.J."/>
            <person name="Yan W."/>
            <person name="Fan B."/>
            <person name="Jiang Y."/>
            <person name="Adhikari A."/>
            <person name="Zheng C.-J."/>
            <person name="Schuster L."/>
            <person name="Cowan T.M."/>
            <person name="Smanski M.J."/>
            <person name="Chevrette M.G."/>
            <person name="De Carvalho L.P.S."/>
            <person name="Shen B."/>
        </authorList>
    </citation>
    <scope>NUCLEOTIDE SEQUENCE [LARGE SCALE GENOMIC DNA]</scope>
    <source>
        <strain evidence="9 10">NPDC087045</strain>
    </source>
</reference>
<evidence type="ECO:0000259" key="8">
    <source>
        <dbReference type="PROSITE" id="PS50110"/>
    </source>
</evidence>
<dbReference type="Gene3D" id="1.10.8.60">
    <property type="match status" value="1"/>
</dbReference>
<evidence type="ECO:0000256" key="6">
    <source>
        <dbReference type="PROSITE-ProRule" id="PRU00169"/>
    </source>
</evidence>
<dbReference type="SUPFAM" id="SSF52540">
    <property type="entry name" value="P-loop containing nucleoside triphosphate hydrolases"/>
    <property type="match status" value="1"/>
</dbReference>
<dbReference type="CDD" id="cd00009">
    <property type="entry name" value="AAA"/>
    <property type="match status" value="1"/>
</dbReference>
<name>A0ABW8F506_9BURK</name>
<keyword evidence="3" id="KW-0805">Transcription regulation</keyword>
<dbReference type="PANTHER" id="PTHR32071:SF116">
    <property type="entry name" value="TRANSCRIPTIONAL REGULATORY PROTEIN GLRR"/>
    <property type="match status" value="1"/>
</dbReference>
<dbReference type="InterPro" id="IPR025662">
    <property type="entry name" value="Sigma_54_int_dom_ATP-bd_1"/>
</dbReference>
<dbReference type="InterPro" id="IPR002078">
    <property type="entry name" value="Sigma_54_int"/>
</dbReference>
<dbReference type="Pfam" id="PF00158">
    <property type="entry name" value="Sigma54_activat"/>
    <property type="match status" value="1"/>
</dbReference>
<keyword evidence="1" id="KW-0547">Nucleotide-binding</keyword>
<keyword evidence="5" id="KW-0804">Transcription</keyword>
<dbReference type="InterPro" id="IPR027417">
    <property type="entry name" value="P-loop_NTPase"/>
</dbReference>
<dbReference type="InterPro" id="IPR058031">
    <property type="entry name" value="AAA_lid_NorR"/>
</dbReference>
<dbReference type="Pfam" id="PF00072">
    <property type="entry name" value="Response_reg"/>
    <property type="match status" value="1"/>
</dbReference>
<protein>
    <submittedName>
        <fullName evidence="9">Sigma 54-interacting transcriptional regulator</fullName>
    </submittedName>
</protein>
<dbReference type="InterPro" id="IPR001789">
    <property type="entry name" value="Sig_transdc_resp-reg_receiver"/>
</dbReference>
<keyword evidence="2" id="KW-0067">ATP-binding</keyword>
<dbReference type="Gene3D" id="3.40.50.2300">
    <property type="match status" value="1"/>
</dbReference>
<proteinExistence type="predicted"/>
<accession>A0ABW8F506</accession>
<sequence>MGHSSPLLLVDDDPDLLRLLTLRLKASGHRVVAVESAEAALAQLAISLPALVITDVRLPGMDGLALFDEIRSRHPTLPVILLTAHGTIPDAVEATTRGAFAYLTKPFDGTLLLDKVAQGLSLSSPALEMEDQAWRSELISRSQRVSELLAEARLVAASDASILIRGDSGTGKELLARAIHRASQRAEKPFVAVNCGAIPEQLLESELFGHVKGAFTGAMDSREGLFQAADGGTLFLDEIGDMPMPLQVKLLRVLQEKTLRQVGANQPSTVDVRIISATHRDLEAAMAQGLFREDLYYRLNVVALHLPSLEERREDIALLANHFLKTTAAKYAKRLTGFAPDALELLSLAHWPGNVRQLYNVVEQVCALSTAPLIPASLVQRALRTPTLDLLRYAEAKQKFERDYLIRLLKLTDGNVSDAARLADRNRTEFYRLLQKNGLDPRMFRGGEESVFAERQA</sequence>
<dbReference type="SUPFAM" id="SSF52172">
    <property type="entry name" value="CheY-like"/>
    <property type="match status" value="1"/>
</dbReference>
<dbReference type="Gene3D" id="1.10.10.60">
    <property type="entry name" value="Homeodomain-like"/>
    <property type="match status" value="1"/>
</dbReference>
<evidence type="ECO:0000256" key="3">
    <source>
        <dbReference type="ARBA" id="ARBA00023015"/>
    </source>
</evidence>
<evidence type="ECO:0000256" key="4">
    <source>
        <dbReference type="ARBA" id="ARBA00023125"/>
    </source>
</evidence>
<dbReference type="InterPro" id="IPR009057">
    <property type="entry name" value="Homeodomain-like_sf"/>
</dbReference>
<dbReference type="Proteomes" id="UP001617427">
    <property type="component" value="Unassembled WGS sequence"/>
</dbReference>
<comment type="caution">
    <text evidence="9">The sequence shown here is derived from an EMBL/GenBank/DDBJ whole genome shotgun (WGS) entry which is preliminary data.</text>
</comment>
<evidence type="ECO:0000256" key="2">
    <source>
        <dbReference type="ARBA" id="ARBA00022840"/>
    </source>
</evidence>
<evidence type="ECO:0000313" key="9">
    <source>
        <dbReference type="EMBL" id="MFJ3048377.1"/>
    </source>
</evidence>
<gene>
    <name evidence="9" type="ORF">ACIPEN_21300</name>
</gene>
<dbReference type="SMART" id="SM00382">
    <property type="entry name" value="AAA"/>
    <property type="match status" value="1"/>
</dbReference>
<feature type="modified residue" description="4-aspartylphosphate" evidence="6">
    <location>
        <position position="55"/>
    </location>
</feature>
<feature type="domain" description="Response regulatory" evidence="8">
    <location>
        <begin position="6"/>
        <end position="120"/>
    </location>
</feature>
<dbReference type="PANTHER" id="PTHR32071">
    <property type="entry name" value="TRANSCRIPTIONAL REGULATORY PROTEIN"/>
    <property type="match status" value="1"/>
</dbReference>
<dbReference type="InterPro" id="IPR011006">
    <property type="entry name" value="CheY-like_superfamily"/>
</dbReference>
<dbReference type="InterPro" id="IPR003593">
    <property type="entry name" value="AAA+_ATPase"/>
</dbReference>
<evidence type="ECO:0000256" key="1">
    <source>
        <dbReference type="ARBA" id="ARBA00022741"/>
    </source>
</evidence>
<dbReference type="SMART" id="SM00448">
    <property type="entry name" value="REC"/>
    <property type="match status" value="1"/>
</dbReference>